<comment type="cofactor">
    <cofactor evidence="4">
        <name>Zn(2+)</name>
        <dbReference type="ChEBI" id="CHEBI:29105"/>
    </cofactor>
</comment>
<evidence type="ECO:0000256" key="1">
    <source>
        <dbReference type="ARBA" id="ARBA00022723"/>
    </source>
</evidence>
<dbReference type="PANTHER" id="PTHR43401:SF2">
    <property type="entry name" value="L-THREONINE 3-DEHYDROGENASE"/>
    <property type="match status" value="1"/>
</dbReference>
<dbReference type="InterPro" id="IPR036291">
    <property type="entry name" value="NAD(P)-bd_dom_sf"/>
</dbReference>
<name>A0A5K8A4D6_9BACT</name>
<dbReference type="PROSITE" id="PS00059">
    <property type="entry name" value="ADH_ZINC"/>
    <property type="match status" value="1"/>
</dbReference>
<keyword evidence="3" id="KW-0560">Oxidoreductase</keyword>
<dbReference type="Pfam" id="PF08240">
    <property type="entry name" value="ADH_N"/>
    <property type="match status" value="1"/>
</dbReference>
<dbReference type="Gene3D" id="3.90.180.10">
    <property type="entry name" value="Medium-chain alcohol dehydrogenases, catalytic domain"/>
    <property type="match status" value="1"/>
</dbReference>
<dbReference type="SUPFAM" id="SSF51735">
    <property type="entry name" value="NAD(P)-binding Rossmann-fold domains"/>
    <property type="match status" value="1"/>
</dbReference>
<dbReference type="AlphaFoldDB" id="A0A5K8A4D6"/>
<dbReference type="InterPro" id="IPR002328">
    <property type="entry name" value="ADH_Zn_CS"/>
</dbReference>
<evidence type="ECO:0000313" key="7">
    <source>
        <dbReference type="Proteomes" id="UP000422108"/>
    </source>
</evidence>
<dbReference type="InterPro" id="IPR013154">
    <property type="entry name" value="ADH-like_N"/>
</dbReference>
<evidence type="ECO:0000256" key="4">
    <source>
        <dbReference type="RuleBase" id="RU361277"/>
    </source>
</evidence>
<protein>
    <submittedName>
        <fullName evidence="6">Alcohol dehydrogenase</fullName>
    </submittedName>
</protein>
<feature type="domain" description="Enoyl reductase (ER)" evidence="5">
    <location>
        <begin position="8"/>
        <end position="337"/>
    </location>
</feature>
<evidence type="ECO:0000256" key="3">
    <source>
        <dbReference type="ARBA" id="ARBA00023002"/>
    </source>
</evidence>
<dbReference type="InterPro" id="IPR050129">
    <property type="entry name" value="Zn_alcohol_dh"/>
</dbReference>
<dbReference type="Proteomes" id="UP000422108">
    <property type="component" value="Chromosome"/>
</dbReference>
<dbReference type="EMBL" id="AP021879">
    <property type="protein sequence ID" value="BBO87214.1"/>
    <property type="molecule type" value="Genomic_DNA"/>
</dbReference>
<sequence>MLAIVKENREADFILRDVDIPEPKADEVLIRVESVGICGTDIPIFKGIRPVDYPLIPGHEFAGVIVRAGDAVSRFAEGDRVVPGLVVHCGTCRYCRQGLESLCDAIYEIGIHVNGAFAEYVVAPEKTLHRLPEGLHFNQGALIDPLASAYRPVRKARISSSDFVVIYGPGPIGLFALQVARAEGAGRILVVGAAGDTHRLGLAKRLGADFTVNGQDHDPVERIRELTSGKMADVVIEATGVPAVVEPCINSLKKNGRLSLAGIFHEAVPVALGDVVRRELRISGSICYTWLDFQACIDLVAAGKVDLAPMISHEFPLTEMGEALNIAYRRESIKIIMHPRE</sequence>
<dbReference type="RefSeq" id="WP_155308693.1">
    <property type="nucleotide sequence ID" value="NZ_AP021879.1"/>
</dbReference>
<keyword evidence="7" id="KW-1185">Reference proteome</keyword>
<dbReference type="GO" id="GO:0008270">
    <property type="term" value="F:zinc ion binding"/>
    <property type="evidence" value="ECO:0007669"/>
    <property type="project" value="InterPro"/>
</dbReference>
<proteinExistence type="inferred from homology"/>
<keyword evidence="2 4" id="KW-0862">Zinc</keyword>
<dbReference type="InterPro" id="IPR020843">
    <property type="entry name" value="ER"/>
</dbReference>
<accession>A0A5K8A4D6</accession>
<evidence type="ECO:0000256" key="2">
    <source>
        <dbReference type="ARBA" id="ARBA00022833"/>
    </source>
</evidence>
<dbReference type="Pfam" id="PF00107">
    <property type="entry name" value="ADH_zinc_N"/>
    <property type="match status" value="1"/>
</dbReference>
<dbReference type="InterPro" id="IPR011032">
    <property type="entry name" value="GroES-like_sf"/>
</dbReference>
<organism evidence="6 7">
    <name type="scientific">Desulfosarcina ovata subsp. ovata</name>
    <dbReference type="NCBI Taxonomy" id="2752305"/>
    <lineage>
        <taxon>Bacteria</taxon>
        <taxon>Pseudomonadati</taxon>
        <taxon>Thermodesulfobacteriota</taxon>
        <taxon>Desulfobacteria</taxon>
        <taxon>Desulfobacterales</taxon>
        <taxon>Desulfosarcinaceae</taxon>
        <taxon>Desulfosarcina</taxon>
    </lineage>
</organism>
<comment type="similarity">
    <text evidence="4">Belongs to the zinc-containing alcohol dehydrogenase family.</text>
</comment>
<evidence type="ECO:0000259" key="5">
    <source>
        <dbReference type="SMART" id="SM00829"/>
    </source>
</evidence>
<reference evidence="6 7" key="1">
    <citation type="submission" date="2019-11" db="EMBL/GenBank/DDBJ databases">
        <title>Comparative genomics of hydrocarbon-degrading Desulfosarcina strains.</title>
        <authorList>
            <person name="Watanabe M."/>
            <person name="Kojima H."/>
            <person name="Fukui M."/>
        </authorList>
    </citation>
    <scope>NUCLEOTIDE SEQUENCE [LARGE SCALE GENOMIC DNA]</scope>
    <source>
        <strain evidence="7">oXyS1</strain>
    </source>
</reference>
<gene>
    <name evidence="6" type="ORF">DSCOOX_03940</name>
</gene>
<dbReference type="SUPFAM" id="SSF50129">
    <property type="entry name" value="GroES-like"/>
    <property type="match status" value="1"/>
</dbReference>
<keyword evidence="1 4" id="KW-0479">Metal-binding</keyword>
<evidence type="ECO:0000313" key="6">
    <source>
        <dbReference type="EMBL" id="BBO87214.1"/>
    </source>
</evidence>
<dbReference type="GO" id="GO:0016616">
    <property type="term" value="F:oxidoreductase activity, acting on the CH-OH group of donors, NAD or NADP as acceptor"/>
    <property type="evidence" value="ECO:0007669"/>
    <property type="project" value="UniProtKB-ARBA"/>
</dbReference>
<dbReference type="PANTHER" id="PTHR43401">
    <property type="entry name" value="L-THREONINE 3-DEHYDROGENASE"/>
    <property type="match status" value="1"/>
</dbReference>
<dbReference type="Gene3D" id="3.40.50.720">
    <property type="entry name" value="NAD(P)-binding Rossmann-like Domain"/>
    <property type="match status" value="1"/>
</dbReference>
<dbReference type="InterPro" id="IPR013149">
    <property type="entry name" value="ADH-like_C"/>
</dbReference>
<dbReference type="SMART" id="SM00829">
    <property type="entry name" value="PKS_ER"/>
    <property type="match status" value="1"/>
</dbReference>